<reference evidence="2 3" key="1">
    <citation type="submission" date="2016-06" db="EMBL/GenBank/DDBJ databases">
        <title>Domibacillus iocasae genome sequencing.</title>
        <authorList>
            <person name="Verma A."/>
            <person name="Pal Y."/>
            <person name="Ojha A.K."/>
            <person name="Krishnamurthi S."/>
        </authorList>
    </citation>
    <scope>NUCLEOTIDE SEQUENCE [LARGE SCALE GENOMIC DNA]</scope>
    <source>
        <strain evidence="2 3">DSM 29979</strain>
    </source>
</reference>
<dbReference type="STRING" id="1714016.BA724_12340"/>
<keyword evidence="3" id="KW-1185">Reference proteome</keyword>
<keyword evidence="1" id="KW-1133">Transmembrane helix</keyword>
<organism evidence="2 3">
    <name type="scientific">Domibacillus iocasae</name>
    <dbReference type="NCBI Taxonomy" id="1714016"/>
    <lineage>
        <taxon>Bacteria</taxon>
        <taxon>Bacillati</taxon>
        <taxon>Bacillota</taxon>
        <taxon>Bacilli</taxon>
        <taxon>Bacillales</taxon>
        <taxon>Bacillaceae</taxon>
        <taxon>Domibacillus</taxon>
    </lineage>
</organism>
<dbReference type="RefSeq" id="WP_069939652.1">
    <property type="nucleotide sequence ID" value="NZ_MAMP01000024.1"/>
</dbReference>
<feature type="transmembrane region" description="Helical" evidence="1">
    <location>
        <begin position="20"/>
        <end position="41"/>
    </location>
</feature>
<keyword evidence="1" id="KW-0812">Transmembrane</keyword>
<dbReference type="Proteomes" id="UP000095658">
    <property type="component" value="Unassembled WGS sequence"/>
</dbReference>
<dbReference type="AlphaFoldDB" id="A0A1E7DLD5"/>
<dbReference type="EMBL" id="MAMP01000024">
    <property type="protein sequence ID" value="OES43874.1"/>
    <property type="molecule type" value="Genomic_DNA"/>
</dbReference>
<sequence>MGIYRIFWDPARNEETIPFAWFLIFITVLSGASAWYGIRVLRFKRRSEKHRSFVDFLFPFSVQEMTEEAGVTIWMYDRKSRQFTFIDRIESINKQKGIGYRRNDGKPGWTLCT</sequence>
<evidence type="ECO:0000313" key="2">
    <source>
        <dbReference type="EMBL" id="OES43874.1"/>
    </source>
</evidence>
<proteinExistence type="predicted"/>
<accession>A0A1E7DLD5</accession>
<gene>
    <name evidence="2" type="ORF">BA724_12340</name>
</gene>
<evidence type="ECO:0000256" key="1">
    <source>
        <dbReference type="SAM" id="Phobius"/>
    </source>
</evidence>
<keyword evidence="1" id="KW-0472">Membrane</keyword>
<name>A0A1E7DLD5_9BACI</name>
<comment type="caution">
    <text evidence="2">The sequence shown here is derived from an EMBL/GenBank/DDBJ whole genome shotgun (WGS) entry which is preliminary data.</text>
</comment>
<evidence type="ECO:0000313" key="3">
    <source>
        <dbReference type="Proteomes" id="UP000095658"/>
    </source>
</evidence>
<protein>
    <submittedName>
        <fullName evidence="2">Uncharacterized protein</fullName>
    </submittedName>
</protein>
<dbReference type="OrthoDB" id="5984490at2"/>